<keyword evidence="12" id="KW-0472">Membrane</keyword>
<dbReference type="Proteomes" id="UP000028524">
    <property type="component" value="Unassembled WGS sequence"/>
</dbReference>
<comment type="cofactor">
    <cofactor evidence="1 13">
        <name>heme</name>
        <dbReference type="ChEBI" id="CHEBI:30413"/>
    </cofactor>
</comment>
<feature type="binding site" description="axial binding residue" evidence="13">
    <location>
        <position position="442"/>
    </location>
    <ligand>
        <name>heme</name>
        <dbReference type="ChEBI" id="CHEBI:30413"/>
    </ligand>
    <ligandPart>
        <name>Fe</name>
        <dbReference type="ChEBI" id="CHEBI:18248"/>
    </ligandPart>
</feature>
<dbReference type="GO" id="GO:0020037">
    <property type="term" value="F:heme binding"/>
    <property type="evidence" value="ECO:0007669"/>
    <property type="project" value="InterPro"/>
</dbReference>
<keyword evidence="10 13" id="KW-0408">Iron</keyword>
<keyword evidence="16" id="KW-1185">Reference proteome</keyword>
<evidence type="ECO:0000256" key="6">
    <source>
        <dbReference type="ARBA" id="ARBA00022692"/>
    </source>
</evidence>
<keyword evidence="8" id="KW-1133">Transmembrane helix</keyword>
<evidence type="ECO:0000256" key="2">
    <source>
        <dbReference type="ARBA" id="ARBA00004167"/>
    </source>
</evidence>
<dbReference type="PRINTS" id="PR00464">
    <property type="entry name" value="EP450II"/>
</dbReference>
<name>A0A084QUI9_STAC4</name>
<evidence type="ECO:0000256" key="11">
    <source>
        <dbReference type="ARBA" id="ARBA00023033"/>
    </source>
</evidence>
<comment type="similarity">
    <text evidence="4 14">Belongs to the cytochrome P450 family.</text>
</comment>
<keyword evidence="9 14" id="KW-0560">Oxidoreductase</keyword>
<keyword evidence="5 13" id="KW-0349">Heme</keyword>
<evidence type="ECO:0000256" key="9">
    <source>
        <dbReference type="ARBA" id="ARBA00023002"/>
    </source>
</evidence>
<evidence type="ECO:0000313" key="16">
    <source>
        <dbReference type="Proteomes" id="UP000028524"/>
    </source>
</evidence>
<dbReference type="InterPro" id="IPR001128">
    <property type="entry name" value="Cyt_P450"/>
</dbReference>
<evidence type="ECO:0000256" key="5">
    <source>
        <dbReference type="ARBA" id="ARBA00022617"/>
    </source>
</evidence>
<comment type="subcellular location">
    <subcellularLocation>
        <location evidence="2">Membrane</location>
        <topology evidence="2">Single-pass membrane protein</topology>
    </subcellularLocation>
</comment>
<dbReference type="GO" id="GO:0005506">
    <property type="term" value="F:iron ion binding"/>
    <property type="evidence" value="ECO:0007669"/>
    <property type="project" value="InterPro"/>
</dbReference>
<dbReference type="InterPro" id="IPR002974">
    <property type="entry name" value="Cyt_P450_E_CYP52_ascomycetes"/>
</dbReference>
<dbReference type="SUPFAM" id="SSF48264">
    <property type="entry name" value="Cytochrome P450"/>
    <property type="match status" value="1"/>
</dbReference>
<dbReference type="InterPro" id="IPR002402">
    <property type="entry name" value="Cyt_P450_E_grp-II"/>
</dbReference>
<evidence type="ECO:0000256" key="4">
    <source>
        <dbReference type="ARBA" id="ARBA00010617"/>
    </source>
</evidence>
<dbReference type="PROSITE" id="PS00086">
    <property type="entry name" value="CYTOCHROME_P450"/>
    <property type="match status" value="1"/>
</dbReference>
<dbReference type="GO" id="GO:0016020">
    <property type="term" value="C:membrane"/>
    <property type="evidence" value="ECO:0007669"/>
    <property type="project" value="UniProtKB-SubCell"/>
</dbReference>
<dbReference type="HOGENOM" id="CLU_001570_27_0_1"/>
<keyword evidence="11 14" id="KW-0503">Monooxygenase</keyword>
<dbReference type="AlphaFoldDB" id="A0A084QUI9"/>
<comment type="pathway">
    <text evidence="3">Mycotoxin biosynthesis.</text>
</comment>
<evidence type="ECO:0000256" key="12">
    <source>
        <dbReference type="ARBA" id="ARBA00023136"/>
    </source>
</evidence>
<protein>
    <submittedName>
        <fullName evidence="15">Uncharacterized protein</fullName>
    </submittedName>
</protein>
<dbReference type="PRINTS" id="PR01239">
    <property type="entry name" value="EP450IICYP52"/>
</dbReference>
<dbReference type="Gene3D" id="1.10.630.10">
    <property type="entry name" value="Cytochrome P450"/>
    <property type="match status" value="1"/>
</dbReference>
<dbReference type="Pfam" id="PF00067">
    <property type="entry name" value="p450"/>
    <property type="match status" value="1"/>
</dbReference>
<dbReference type="CDD" id="cd11063">
    <property type="entry name" value="CYP52"/>
    <property type="match status" value="1"/>
</dbReference>
<reference evidence="15 16" key="1">
    <citation type="journal article" date="2014" name="BMC Genomics">
        <title>Comparative genome sequencing reveals chemotype-specific gene clusters in the toxigenic black mold Stachybotrys.</title>
        <authorList>
            <person name="Semeiks J."/>
            <person name="Borek D."/>
            <person name="Otwinowski Z."/>
            <person name="Grishin N.V."/>
        </authorList>
    </citation>
    <scope>NUCLEOTIDE SEQUENCE [LARGE SCALE GENOMIC DNA]</scope>
    <source>
        <strain evidence="15 16">IBT 40285</strain>
    </source>
</reference>
<dbReference type="InterPro" id="IPR036396">
    <property type="entry name" value="Cyt_P450_sf"/>
</dbReference>
<dbReference type="OMA" id="WCVQESL"/>
<proteinExistence type="inferred from homology"/>
<dbReference type="InterPro" id="IPR017972">
    <property type="entry name" value="Cyt_P450_CS"/>
</dbReference>
<evidence type="ECO:0000256" key="10">
    <source>
        <dbReference type="ARBA" id="ARBA00023004"/>
    </source>
</evidence>
<evidence type="ECO:0000256" key="14">
    <source>
        <dbReference type="RuleBase" id="RU000461"/>
    </source>
</evidence>
<evidence type="ECO:0000256" key="3">
    <source>
        <dbReference type="ARBA" id="ARBA00004685"/>
    </source>
</evidence>
<dbReference type="InParanoid" id="A0A084QUI9"/>
<dbReference type="STRING" id="1283841.A0A084QUI9"/>
<dbReference type="PANTHER" id="PTHR24287">
    <property type="entry name" value="P450, PUTATIVE (EUROFUNG)-RELATED"/>
    <property type="match status" value="1"/>
</dbReference>
<evidence type="ECO:0000256" key="13">
    <source>
        <dbReference type="PIRSR" id="PIRSR602402-1"/>
    </source>
</evidence>
<evidence type="ECO:0000256" key="7">
    <source>
        <dbReference type="ARBA" id="ARBA00022723"/>
    </source>
</evidence>
<dbReference type="InterPro" id="IPR047146">
    <property type="entry name" value="Cyt_P450_E_CYP52_fungi"/>
</dbReference>
<dbReference type="GO" id="GO:0016712">
    <property type="term" value="F:oxidoreductase activity, acting on paired donors, with incorporation or reduction of molecular oxygen, reduced flavin or flavoprotein as one donor, and incorporation of one atom of oxygen"/>
    <property type="evidence" value="ECO:0007669"/>
    <property type="project" value="InterPro"/>
</dbReference>
<dbReference type="EMBL" id="KL660113">
    <property type="protein sequence ID" value="KFA67624.1"/>
    <property type="molecule type" value="Genomic_DNA"/>
</dbReference>
<keyword evidence="6" id="KW-0812">Transmembrane</keyword>
<accession>A0A084QUI9</accession>
<dbReference type="OrthoDB" id="1470350at2759"/>
<evidence type="ECO:0000256" key="8">
    <source>
        <dbReference type="ARBA" id="ARBA00022989"/>
    </source>
</evidence>
<keyword evidence="7 13" id="KW-0479">Metal-binding</keyword>
<dbReference type="PANTHER" id="PTHR24287:SF1">
    <property type="entry name" value="P450, PUTATIVE (EUROFUNG)-RELATED"/>
    <property type="match status" value="1"/>
</dbReference>
<evidence type="ECO:0000313" key="15">
    <source>
        <dbReference type="EMBL" id="KFA67624.1"/>
    </source>
</evidence>
<sequence length="493" mass="56444">MIPRFLEQFALGILLVAVPGLIRAITIHIKRSKFIKAQGCRPPQKRIELKDPYIGLDFLFDSIFKRTPETYLDHAHEDFLRLGQTYTAKRWTYETIFTCDELNIKQILALGFEDFELPNIRVSAMSSLLGQGIFTMNGPAWYHARGILRPCFTRQNLESLNDLLEHHLQALIRRIPSDGITVDLQPLFFELTMDVATEFLMGESTHTLDPASSHHREQQFVDDYMICSTVCSQKMQMGPLHKFVFSPAGRRAKNRVLQYVDDYVDKLLHRDRRIRDLRYDILSELSCSTDDPTVLRDQVLHVLLASRDTAASLLSNLFFALAKRPLVWAKLREEVLEVAGSEGVTTEQLREADQVTALRLYPVVPTNARSATKDTTLPQGGGPDGKSPLFIRKGAVIVYNLYSLHRDSRIYGDDPEMFRPERWAGLRPGWSYLPFSGGPRICIGQHYALKELNYIVARMVQIFETMQSMDDTEWTELYALVMTCEAMEDCTNI</sequence>
<evidence type="ECO:0000256" key="1">
    <source>
        <dbReference type="ARBA" id="ARBA00001971"/>
    </source>
</evidence>
<organism evidence="15 16">
    <name type="scientific">Stachybotrys chlorohalonatus (strain IBT 40285)</name>
    <dbReference type="NCBI Taxonomy" id="1283841"/>
    <lineage>
        <taxon>Eukaryota</taxon>
        <taxon>Fungi</taxon>
        <taxon>Dikarya</taxon>
        <taxon>Ascomycota</taxon>
        <taxon>Pezizomycotina</taxon>
        <taxon>Sordariomycetes</taxon>
        <taxon>Hypocreomycetidae</taxon>
        <taxon>Hypocreales</taxon>
        <taxon>Stachybotryaceae</taxon>
        <taxon>Stachybotrys</taxon>
    </lineage>
</organism>
<gene>
    <name evidence="15" type="ORF">S40285_04963</name>
</gene>